<evidence type="ECO:0000259" key="6">
    <source>
        <dbReference type="PROSITE" id="PS51766"/>
    </source>
</evidence>
<dbReference type="Gene3D" id="1.50.10.10">
    <property type="match status" value="1"/>
</dbReference>
<keyword evidence="1 7" id="KW-0378">Hydrolase</keyword>
<dbReference type="SUPFAM" id="SSF63446">
    <property type="entry name" value="Type I dockerin domain"/>
    <property type="match status" value="1"/>
</dbReference>
<dbReference type="RefSeq" id="WP_072951061.1">
    <property type="nucleotide sequence ID" value="NZ_FRCT01000008.1"/>
</dbReference>
<evidence type="ECO:0000313" key="8">
    <source>
        <dbReference type="Proteomes" id="UP000184394"/>
    </source>
</evidence>
<dbReference type="InterPro" id="IPR008928">
    <property type="entry name" value="6-hairpin_glycosidase_sf"/>
</dbReference>
<sequence length="691" mass="74293">MKNLKKLSKRLTAAAASAVMALTSLGVSVPTVANAEDKDYYKALAMSLYMYDANACGKGITDGPLTWRGDCHTYDSTCAVGALDGSAKSIVDPDGDGKVDLSGGFHDAGDHIKFNLTIGFGMSSLALSDYLNPGVYEKAGCKDHLIYELKWGADYLMKTTFLDSSGNVAAIAHVVAGGNDHDFWGPPETQTYERPAYWLTAGNNNSAVCGEMAAALAGTAYVVKKSDPTYAEKCLKYAKAIYEFGKKNVGNNTSGLSPFYDTEAQYQDEEAWANAWLWINGAADKPTRVPKDANYGDNQYDGWIYCWNKVWQGYAALMYKETGEQAFADELLTELKKQGDLTVGTYNADGWGASRYNCAKQMDALALAKGDPESSYAKAAKYQMDHILGDNSLGYSFLLGYGDKWPVHIHHRAANPGTDSTGASGNPSAKYTAYGLLVGGDDKSGYQDQTDKYQYTEGALDYNGCFAIACAGIANLYGGDATAMPTLAKSANEINADFKFGNSTPVVTTTTATTSVVTTPTTGLNGSDFELSINRDKLYIGETATLSFSKGANLIPFGNFDYDKNIISMDKNADNTFTIKALKTGNTKVSFTAPTGETKFLWVVVITYVDPGDANCDGQVDLSDVVLIMQALANPNKYGENGSDPTHITETGMANADVDISSEGITVNDAMVLQLYLLHSIDSIPYSYRGK</sequence>
<gene>
    <name evidence="7" type="ORF">SAMN04487860_10860</name>
</gene>
<evidence type="ECO:0000256" key="4">
    <source>
        <dbReference type="ARBA" id="ARBA00023326"/>
    </source>
</evidence>
<evidence type="ECO:0000256" key="5">
    <source>
        <dbReference type="SAM" id="SignalP"/>
    </source>
</evidence>
<organism evidence="7 8">
    <name type="scientific">Ruminococcus flavefaciens</name>
    <dbReference type="NCBI Taxonomy" id="1265"/>
    <lineage>
        <taxon>Bacteria</taxon>
        <taxon>Bacillati</taxon>
        <taxon>Bacillota</taxon>
        <taxon>Clostridia</taxon>
        <taxon>Eubacteriales</taxon>
        <taxon>Oscillospiraceae</taxon>
        <taxon>Ruminococcus</taxon>
    </lineage>
</organism>
<dbReference type="GO" id="GO:0004553">
    <property type="term" value="F:hydrolase activity, hydrolyzing O-glycosyl compounds"/>
    <property type="evidence" value="ECO:0007669"/>
    <property type="project" value="InterPro"/>
</dbReference>
<keyword evidence="4" id="KW-0624">Polysaccharide degradation</keyword>
<feature type="signal peptide" evidence="5">
    <location>
        <begin position="1"/>
        <end position="35"/>
    </location>
</feature>
<dbReference type="GO" id="GO:0000272">
    <property type="term" value="P:polysaccharide catabolic process"/>
    <property type="evidence" value="ECO:0007669"/>
    <property type="project" value="UniProtKB-KW"/>
</dbReference>
<dbReference type="CDD" id="cd14256">
    <property type="entry name" value="Dockerin_I"/>
    <property type="match status" value="1"/>
</dbReference>
<dbReference type="PROSITE" id="PS51766">
    <property type="entry name" value="DOCKERIN"/>
    <property type="match status" value="1"/>
</dbReference>
<feature type="chain" id="PRO_5012025768" evidence="5">
    <location>
        <begin position="36"/>
        <end position="691"/>
    </location>
</feature>
<feature type="domain" description="Dockerin" evidence="6">
    <location>
        <begin position="607"/>
        <end position="686"/>
    </location>
</feature>
<evidence type="ECO:0000256" key="3">
    <source>
        <dbReference type="ARBA" id="ARBA00023295"/>
    </source>
</evidence>
<evidence type="ECO:0000256" key="1">
    <source>
        <dbReference type="ARBA" id="ARBA00022801"/>
    </source>
</evidence>
<accession>A0A1M7KD96</accession>
<dbReference type="PANTHER" id="PTHR22298">
    <property type="entry name" value="ENDO-1,4-BETA-GLUCANASE"/>
    <property type="match status" value="1"/>
</dbReference>
<evidence type="ECO:0000313" key="7">
    <source>
        <dbReference type="EMBL" id="SHM63234.1"/>
    </source>
</evidence>
<dbReference type="AlphaFoldDB" id="A0A1M7KD96"/>
<keyword evidence="3" id="KW-0326">Glycosidase</keyword>
<protein>
    <submittedName>
        <fullName evidence="7">Glycosyl hydrolase family 9</fullName>
    </submittedName>
</protein>
<dbReference type="Proteomes" id="UP000184394">
    <property type="component" value="Unassembled WGS sequence"/>
</dbReference>
<dbReference type="InterPro" id="IPR016134">
    <property type="entry name" value="Dockerin_dom"/>
</dbReference>
<proteinExistence type="predicted"/>
<dbReference type="SUPFAM" id="SSF48208">
    <property type="entry name" value="Six-hairpin glycosidases"/>
    <property type="match status" value="1"/>
</dbReference>
<reference evidence="7 8" key="1">
    <citation type="submission" date="2016-11" db="EMBL/GenBank/DDBJ databases">
        <authorList>
            <person name="Jaros S."/>
            <person name="Januszkiewicz K."/>
            <person name="Wedrychowicz H."/>
        </authorList>
    </citation>
    <scope>NUCLEOTIDE SEQUENCE [LARGE SCALE GENOMIC DNA]</scope>
    <source>
        <strain evidence="7 8">Y1</strain>
    </source>
</reference>
<keyword evidence="5" id="KW-0732">Signal</keyword>
<dbReference type="EMBL" id="FRCT01000008">
    <property type="protein sequence ID" value="SHM63234.1"/>
    <property type="molecule type" value="Genomic_DNA"/>
</dbReference>
<dbReference type="Pfam" id="PF00759">
    <property type="entry name" value="Glyco_hydro_9"/>
    <property type="match status" value="1"/>
</dbReference>
<dbReference type="InterPro" id="IPR012341">
    <property type="entry name" value="6hp_glycosidase-like_sf"/>
</dbReference>
<keyword evidence="2" id="KW-0119">Carbohydrate metabolism</keyword>
<evidence type="ECO:0000256" key="2">
    <source>
        <dbReference type="ARBA" id="ARBA00023277"/>
    </source>
</evidence>
<dbReference type="Gene3D" id="1.10.1330.10">
    <property type="entry name" value="Dockerin domain"/>
    <property type="match status" value="1"/>
</dbReference>
<dbReference type="InterPro" id="IPR001701">
    <property type="entry name" value="Glyco_hydro_9"/>
</dbReference>
<dbReference type="InterPro" id="IPR018247">
    <property type="entry name" value="EF_Hand_1_Ca_BS"/>
</dbReference>
<dbReference type="InterPro" id="IPR036439">
    <property type="entry name" value="Dockerin_dom_sf"/>
</dbReference>
<dbReference type="PROSITE" id="PS00018">
    <property type="entry name" value="EF_HAND_1"/>
    <property type="match status" value="1"/>
</dbReference>
<dbReference type="OrthoDB" id="2078139at2"/>
<name>A0A1M7KD96_RUMFL</name>